<dbReference type="PANTHER" id="PTHR43153">
    <property type="entry name" value="ELECTRON TRANSFER FLAVOPROTEIN ALPHA"/>
    <property type="match status" value="1"/>
</dbReference>
<evidence type="ECO:0000256" key="1">
    <source>
        <dbReference type="ARBA" id="ARBA00022448"/>
    </source>
</evidence>
<dbReference type="OrthoDB" id="1912581at2"/>
<feature type="domain" description="Electron transfer flavoprotein alpha subunit C-terminal" evidence="2">
    <location>
        <begin position="166"/>
        <end position="244"/>
    </location>
</feature>
<organism evidence="3 4">
    <name type="scientific">Cedecea neteri</name>
    <dbReference type="NCBI Taxonomy" id="158822"/>
    <lineage>
        <taxon>Bacteria</taxon>
        <taxon>Pseudomonadati</taxon>
        <taxon>Pseudomonadota</taxon>
        <taxon>Gammaproteobacteria</taxon>
        <taxon>Enterobacterales</taxon>
        <taxon>Enterobacteriaceae</taxon>
        <taxon>Cedecea</taxon>
    </lineage>
</organism>
<dbReference type="GO" id="GO:0033539">
    <property type="term" value="P:fatty acid beta-oxidation using acyl-CoA dehydrogenase"/>
    <property type="evidence" value="ECO:0007669"/>
    <property type="project" value="TreeGrafter"/>
</dbReference>
<evidence type="ECO:0000313" key="3">
    <source>
        <dbReference type="EMBL" id="AIR06180.1"/>
    </source>
</evidence>
<dbReference type="InterPro" id="IPR001308">
    <property type="entry name" value="ETF_a/FixB"/>
</dbReference>
<dbReference type="InterPro" id="IPR014731">
    <property type="entry name" value="ETF_asu_C"/>
</dbReference>
<dbReference type="InterPro" id="IPR014729">
    <property type="entry name" value="Rossmann-like_a/b/a_fold"/>
</dbReference>
<dbReference type="GO" id="GO:0050660">
    <property type="term" value="F:flavin adenine dinucleotide binding"/>
    <property type="evidence" value="ECO:0007669"/>
    <property type="project" value="InterPro"/>
</dbReference>
<name>A0A089RI71_9ENTR</name>
<dbReference type="SUPFAM" id="SSF52467">
    <property type="entry name" value="DHS-like NAD/FAD-binding domain"/>
    <property type="match status" value="1"/>
</dbReference>
<dbReference type="RefSeq" id="WP_038479422.1">
    <property type="nucleotide sequence ID" value="NZ_CP009451.1"/>
</dbReference>
<accession>A0A089RI71</accession>
<keyword evidence="4" id="KW-1185">Reference proteome</keyword>
<dbReference type="InterPro" id="IPR029035">
    <property type="entry name" value="DHS-like_NAD/FAD-binding_dom"/>
</dbReference>
<proteinExistence type="predicted"/>
<protein>
    <recommendedName>
        <fullName evidence="2">Electron transfer flavoprotein alpha subunit C-terminal domain-containing protein</fullName>
    </recommendedName>
</protein>
<evidence type="ECO:0000313" key="4">
    <source>
        <dbReference type="Proteomes" id="UP000029481"/>
    </source>
</evidence>
<dbReference type="KEGG" id="cnt:JT31_16630"/>
<dbReference type="Gene3D" id="3.40.50.620">
    <property type="entry name" value="HUPs"/>
    <property type="match status" value="1"/>
</dbReference>
<sequence length="288" mass="30457">MKIALILPESRKAAVLNEFGNFISCSETEKVQLEGWLLPETEYSEPLLNALCAHYAQSPANVLLFPSGWQGAELATRLACRLKGEAWSAVSGVNITQKTVHKNACGGALVATLRLQNKPWCLSVASSPGAGNWQPEIEYSQIPVAEQKPAWLVECTSIAEESASGLAEARLVLAVGRGVGSQQAMEQVEACASALGMETGASREAVMHAWCSMDKLLGMSGTQVAADVCIAAGVSGAPAFISGIAHSRFIVAINSDPQAAIFRHADVGIVDDLLPVLAELQNCVREDI</sequence>
<dbReference type="GO" id="GO:0009055">
    <property type="term" value="F:electron transfer activity"/>
    <property type="evidence" value="ECO:0007669"/>
    <property type="project" value="InterPro"/>
</dbReference>
<dbReference type="Proteomes" id="UP000029481">
    <property type="component" value="Chromosome"/>
</dbReference>
<evidence type="ECO:0000259" key="2">
    <source>
        <dbReference type="Pfam" id="PF00766"/>
    </source>
</evidence>
<keyword evidence="1" id="KW-0813">Transport</keyword>
<dbReference type="Gene3D" id="3.40.50.1220">
    <property type="entry name" value="TPP-binding domain"/>
    <property type="match status" value="1"/>
</dbReference>
<gene>
    <name evidence="3" type="ORF">JT31_16630</name>
</gene>
<dbReference type="Pfam" id="PF00766">
    <property type="entry name" value="ETF_alpha"/>
    <property type="match status" value="1"/>
</dbReference>
<dbReference type="AlphaFoldDB" id="A0A089RI71"/>
<dbReference type="EMBL" id="CP009451">
    <property type="protein sequence ID" value="AIR06180.1"/>
    <property type="molecule type" value="Genomic_DNA"/>
</dbReference>
<reference evidence="3 4" key="1">
    <citation type="submission" date="2014-09" db="EMBL/GenBank/DDBJ databases">
        <title>Cedecea neteri SSMD04 Genome Sequencing.</title>
        <authorList>
            <person name="Tan J.-Y."/>
        </authorList>
    </citation>
    <scope>NUCLEOTIDE SEQUENCE [LARGE SCALE GENOMIC DNA]</scope>
    <source>
        <strain evidence="3 4">SSMD04</strain>
    </source>
</reference>
<dbReference type="SUPFAM" id="SSF52402">
    <property type="entry name" value="Adenine nucleotide alpha hydrolases-like"/>
    <property type="match status" value="1"/>
</dbReference>
<dbReference type="PANTHER" id="PTHR43153:SF5">
    <property type="entry name" value="PROTEIN FIXB-RELATED"/>
    <property type="match status" value="1"/>
</dbReference>